<evidence type="ECO:0000313" key="2">
    <source>
        <dbReference type="Proteomes" id="UP000245838"/>
    </source>
</evidence>
<evidence type="ECO:0000313" key="1">
    <source>
        <dbReference type="EMBL" id="CRL45581.1"/>
    </source>
</evidence>
<protein>
    <submittedName>
        <fullName evidence="1">Uncharacterized protein</fullName>
    </submittedName>
</protein>
<dbReference type="AlphaFoldDB" id="A0A193QK84"/>
<accession>A0A193QK84</accession>
<dbReference type="Proteomes" id="UP000245838">
    <property type="component" value="Chromosome sggmmb4_Chromosome"/>
</dbReference>
<sequence length="40" mass="4232">MAKNEFLPFATADGANVLSAEDYQTLRSRSNGFSAGVAHS</sequence>
<gene>
    <name evidence="1" type="ORF">SGGMMB4_03411</name>
</gene>
<name>A0A193QK84_SODGM</name>
<organism evidence="1 2">
    <name type="scientific">Sodalis glossinidius (strain morsitans)</name>
    <dbReference type="NCBI Taxonomy" id="343509"/>
    <lineage>
        <taxon>Bacteria</taxon>
        <taxon>Pseudomonadati</taxon>
        <taxon>Pseudomonadota</taxon>
        <taxon>Gammaproteobacteria</taxon>
        <taxon>Enterobacterales</taxon>
        <taxon>Bruguierivoracaceae</taxon>
        <taxon>Sodalis</taxon>
    </lineage>
</organism>
<dbReference type="EMBL" id="LN854557">
    <property type="protein sequence ID" value="CRL45581.1"/>
    <property type="molecule type" value="Genomic_DNA"/>
</dbReference>
<reference evidence="1 2" key="1">
    <citation type="submission" date="2015-05" db="EMBL/GenBank/DDBJ databases">
        <authorList>
            <person name="Goodhead I."/>
        </authorList>
    </citation>
    <scope>NUCLEOTIDE SEQUENCE [LARGE SCALE GENOMIC DNA]</scope>
    <source>
        <strain evidence="2">morsitans</strain>
    </source>
</reference>
<proteinExistence type="predicted"/>